<dbReference type="Pfam" id="PF00168">
    <property type="entry name" value="C2"/>
    <property type="match status" value="1"/>
</dbReference>
<dbReference type="AlphaFoldDB" id="A0AAV4PIS2"/>
<dbReference type="InterPro" id="IPR023152">
    <property type="entry name" value="RasGAP_CS"/>
</dbReference>
<feature type="compositionally biased region" description="Polar residues" evidence="4">
    <location>
        <begin position="899"/>
        <end position="911"/>
    </location>
</feature>
<evidence type="ECO:0000256" key="2">
    <source>
        <dbReference type="ARBA" id="ARBA00022553"/>
    </source>
</evidence>
<dbReference type="PROSITE" id="PS00509">
    <property type="entry name" value="RAS_GTPASE_ACTIV_1"/>
    <property type="match status" value="1"/>
</dbReference>
<dbReference type="PANTHER" id="PTHR10194:SF60">
    <property type="entry name" value="RAS GTPASE-ACTIVATING PROTEIN RASKOL"/>
    <property type="match status" value="1"/>
</dbReference>
<accession>A0AAV4PIS2</accession>
<feature type="region of interest" description="Disordered" evidence="4">
    <location>
        <begin position="784"/>
        <end position="811"/>
    </location>
</feature>
<feature type="compositionally biased region" description="Polar residues" evidence="4">
    <location>
        <begin position="1007"/>
        <end position="1018"/>
    </location>
</feature>
<dbReference type="InterPro" id="IPR001849">
    <property type="entry name" value="PH_domain"/>
</dbReference>
<feature type="region of interest" description="Disordered" evidence="4">
    <location>
        <begin position="883"/>
        <end position="912"/>
    </location>
</feature>
<dbReference type="Gene3D" id="2.60.40.150">
    <property type="entry name" value="C2 domain"/>
    <property type="match status" value="1"/>
</dbReference>
<dbReference type="InterPro" id="IPR057606">
    <property type="entry name" value="SynGAP1-like_PH"/>
</dbReference>
<evidence type="ECO:0000256" key="3">
    <source>
        <dbReference type="SAM" id="Coils"/>
    </source>
</evidence>
<dbReference type="PROSITE" id="PS50004">
    <property type="entry name" value="C2"/>
    <property type="match status" value="1"/>
</dbReference>
<dbReference type="Gene3D" id="1.10.506.10">
    <property type="entry name" value="GTPase Activation - p120gap, domain 1"/>
    <property type="match status" value="2"/>
</dbReference>
<dbReference type="GO" id="GO:0005096">
    <property type="term" value="F:GTPase activator activity"/>
    <property type="evidence" value="ECO:0007669"/>
    <property type="project" value="UniProtKB-KW"/>
</dbReference>
<dbReference type="EMBL" id="BPLQ01003002">
    <property type="protein sequence ID" value="GIX97000.1"/>
    <property type="molecule type" value="Genomic_DNA"/>
</dbReference>
<protein>
    <submittedName>
        <fullName evidence="8">Ras GTPase-activating protein raskol</fullName>
    </submittedName>
</protein>
<sequence>MTNGCPLNGHPAAPFFSSFRDENEMGSVMEMVLFGKPTFNGTSYEKACSDRRGSAPATPVLGIRTMDSNTPSRFANFFSKRSFKSNPLKRTKSVTKLERKRCTMDGDSVTPSMLRTSRSHESLLQSSPGVLATLDLSHGDVQVAALHSSLIGQENCFQMISNGGTRFYTCRTKEERDQWLYSLRKTIQPNQDNVRRKENSLRIWVLEAKGMSAKKSKYYCEVCLDKSLYARTSSKQKGDMCFWGEYFEFNNLPTVTSIYVNLYREADKKKRRDKNVLIGCVQIPVSSVNGRHLLEKWYPVTTEKSSNGKDCPSIRIKSRFQTVEVLPLIVYKDLLQYVKSDYKILCEMLEPAISVRAKEDVATTLINIMQKENLAKEFLAELIMSDIEKIGDLHLTFRGNSLATKATEAYMKLLGDKYLQDTLGVFLRMVLDSNDDCEVDPMKVTNNNLLRQQSHLMTYVEMVWVKIINSSSNFPHELREVFYECRKRLNASGKEELCDNLISASIFLRFLCPAILSPSLFNLSQEYPQGKSARNLTLVAKTIQTLANFTRFGGKESFMEFMNGFVEKEWSTMKAFLRQISSPPTKEFNKRIEFEGFIDIGKELAILHNLMTENLPKVNQKVYYDHIDTLQQILNGISAALGHSTVALIPSSSSNTDHNSNSIANENVTLKLNEQTNIKNAHREIVQNYIMNRNTNGDLDYHSLTNVNQKILTPVTHLSRPSTLPRNAYLLGSSRKAAPDLTTSDDYVLYSAFDADTGLESTVNEADSNKADSNSLTKSCIYGELKSPQHRPSPSSSYNEKKSLDSHMCPTPKNGIVLTNALLNANFTKVSPKTQGKKESVKRSLSSSGHGSEPIEMEISNHKGSQISISQLSNVASSGYQSFPYSQSSSPVDPELQADKSQNGGVVSAQNPPLAFQNPMYHFPTPTGTLGWDPCGRQARKNLRLSHLTSFSSLSAEDISVFGPTSLANADSSLTLSVEGCNCASSSSSSGTASCSSTPPVERRSSQFKSTAPRTNPRYSGGAHLCCSATIGCSPRLATRALSHPTRSLHHHHYKQCFSNGSYLRKRLKNSDSMLSNARDKENVALNCPDDNKNVQLMDASNVTNTKTENNNGKTMEEYEREVEELRTLMSSLQTKLSEAEEKLSKQESATEKVVTDWQSRLEAGEERLRRQQEEKDQQMKNIITRLITVEEELRREQQEMQGVILAKQKVIDAQERKLQTLDAANTRLLAALAQLKERYQLQGRNGLVSSSPTSPAKLAVIENGDIRFKSSSC</sequence>
<dbReference type="PROSITE" id="PS50003">
    <property type="entry name" value="PH_DOMAIN"/>
    <property type="match status" value="1"/>
</dbReference>
<dbReference type="PROSITE" id="PS50018">
    <property type="entry name" value="RAS_GTPASE_ACTIV_2"/>
    <property type="match status" value="1"/>
</dbReference>
<feature type="domain" description="Ras-GAP" evidence="7">
    <location>
        <begin position="357"/>
        <end position="548"/>
    </location>
</feature>
<evidence type="ECO:0000256" key="4">
    <source>
        <dbReference type="SAM" id="MobiDB-lite"/>
    </source>
</evidence>
<feature type="domain" description="C2" evidence="6">
    <location>
        <begin position="179"/>
        <end position="298"/>
    </location>
</feature>
<dbReference type="PANTHER" id="PTHR10194">
    <property type="entry name" value="RAS GTPASE-ACTIVATING PROTEINS"/>
    <property type="match status" value="1"/>
</dbReference>
<feature type="region of interest" description="Disordered" evidence="4">
    <location>
        <begin position="829"/>
        <end position="863"/>
    </location>
</feature>
<dbReference type="SMART" id="SM00323">
    <property type="entry name" value="RasGAP"/>
    <property type="match status" value="1"/>
</dbReference>
<comment type="caution">
    <text evidence="8">The sequence shown here is derived from an EMBL/GenBank/DDBJ whole genome shotgun (WGS) entry which is preliminary data.</text>
</comment>
<feature type="coiled-coil region" evidence="3">
    <location>
        <begin position="1116"/>
        <end position="1239"/>
    </location>
</feature>
<feature type="compositionally biased region" description="Low complexity" evidence="4">
    <location>
        <begin position="984"/>
        <end position="998"/>
    </location>
</feature>
<evidence type="ECO:0000313" key="9">
    <source>
        <dbReference type="Proteomes" id="UP001054837"/>
    </source>
</evidence>
<dbReference type="SUPFAM" id="SSF50729">
    <property type="entry name" value="PH domain-like"/>
    <property type="match status" value="1"/>
</dbReference>
<reference evidence="8 9" key="1">
    <citation type="submission" date="2021-06" db="EMBL/GenBank/DDBJ databases">
        <title>Caerostris darwini draft genome.</title>
        <authorList>
            <person name="Kono N."/>
            <person name="Arakawa K."/>
        </authorList>
    </citation>
    <scope>NUCLEOTIDE SEQUENCE [LARGE SCALE GENOMIC DNA]</scope>
</reference>
<feature type="domain" description="PH" evidence="5">
    <location>
        <begin position="154"/>
        <end position="188"/>
    </location>
</feature>
<dbReference type="InterPro" id="IPR001936">
    <property type="entry name" value="RasGAP_dom"/>
</dbReference>
<dbReference type="InterPro" id="IPR000008">
    <property type="entry name" value="C2_dom"/>
</dbReference>
<name>A0AAV4PIS2_9ARAC</name>
<keyword evidence="1" id="KW-0343">GTPase activation</keyword>
<organism evidence="8 9">
    <name type="scientific">Caerostris darwini</name>
    <dbReference type="NCBI Taxonomy" id="1538125"/>
    <lineage>
        <taxon>Eukaryota</taxon>
        <taxon>Metazoa</taxon>
        <taxon>Ecdysozoa</taxon>
        <taxon>Arthropoda</taxon>
        <taxon>Chelicerata</taxon>
        <taxon>Arachnida</taxon>
        <taxon>Araneae</taxon>
        <taxon>Araneomorphae</taxon>
        <taxon>Entelegynae</taxon>
        <taxon>Araneoidea</taxon>
        <taxon>Araneidae</taxon>
        <taxon>Caerostris</taxon>
    </lineage>
</organism>
<dbReference type="Pfam" id="PF00616">
    <property type="entry name" value="RasGAP"/>
    <property type="match status" value="2"/>
</dbReference>
<evidence type="ECO:0000259" key="6">
    <source>
        <dbReference type="PROSITE" id="PS50004"/>
    </source>
</evidence>
<feature type="region of interest" description="Disordered" evidence="4">
    <location>
        <begin position="984"/>
        <end position="1018"/>
    </location>
</feature>
<evidence type="ECO:0000256" key="1">
    <source>
        <dbReference type="ARBA" id="ARBA00022468"/>
    </source>
</evidence>
<dbReference type="InterPro" id="IPR008936">
    <property type="entry name" value="Rho_GTPase_activation_prot"/>
</dbReference>
<dbReference type="CDD" id="cd04013">
    <property type="entry name" value="C2_SynGAP_like"/>
    <property type="match status" value="1"/>
</dbReference>
<dbReference type="SUPFAM" id="SSF49562">
    <property type="entry name" value="C2 domain (Calcium/lipid-binding domain, CaLB)"/>
    <property type="match status" value="1"/>
</dbReference>
<proteinExistence type="predicted"/>
<dbReference type="InterPro" id="IPR039360">
    <property type="entry name" value="Ras_GTPase"/>
</dbReference>
<evidence type="ECO:0000259" key="7">
    <source>
        <dbReference type="PROSITE" id="PS50018"/>
    </source>
</evidence>
<dbReference type="CDD" id="cd05136">
    <property type="entry name" value="RasGAP_DAB2IP"/>
    <property type="match status" value="1"/>
</dbReference>
<dbReference type="InterPro" id="IPR021887">
    <property type="entry name" value="DAB2P_C"/>
</dbReference>
<keyword evidence="2" id="KW-0597">Phosphoprotein</keyword>
<dbReference type="SMART" id="SM00239">
    <property type="entry name" value="C2"/>
    <property type="match status" value="1"/>
</dbReference>
<keyword evidence="9" id="KW-1185">Reference proteome</keyword>
<dbReference type="SUPFAM" id="SSF48350">
    <property type="entry name" value="GTPase activation domain, GAP"/>
    <property type="match status" value="1"/>
</dbReference>
<dbReference type="InterPro" id="IPR035892">
    <property type="entry name" value="C2_domain_sf"/>
</dbReference>
<dbReference type="Proteomes" id="UP001054837">
    <property type="component" value="Unassembled WGS sequence"/>
</dbReference>
<dbReference type="Pfam" id="PF12004">
    <property type="entry name" value="DAB2P_C"/>
    <property type="match status" value="1"/>
</dbReference>
<evidence type="ECO:0000259" key="5">
    <source>
        <dbReference type="PROSITE" id="PS50003"/>
    </source>
</evidence>
<evidence type="ECO:0000313" key="8">
    <source>
        <dbReference type="EMBL" id="GIX97000.1"/>
    </source>
</evidence>
<gene>
    <name evidence="8" type="primary">raskol</name>
    <name evidence="8" type="ORF">CDAR_94791</name>
</gene>
<keyword evidence="3" id="KW-0175">Coiled coil</keyword>
<dbReference type="Pfam" id="PF25321">
    <property type="entry name" value="PH_RASGAP"/>
    <property type="match status" value="1"/>
</dbReference>